<reference evidence="3" key="1">
    <citation type="journal article" date="2021" name="Mol. Ecol. Resour.">
        <title>Phylogenomic analyses of the genus Drosophila reveals genomic signals of climate adaptation.</title>
        <authorList>
            <person name="Li F."/>
            <person name="Rane R.V."/>
            <person name="Luria V."/>
            <person name="Xiong Z."/>
            <person name="Chen J."/>
            <person name="Li Z."/>
            <person name="Catullo R.A."/>
            <person name="Griffin P.C."/>
            <person name="Schiffer M."/>
            <person name="Pearce S."/>
            <person name="Lee S.F."/>
            <person name="McElroy K."/>
            <person name="Stocker A."/>
            <person name="Shirriffs J."/>
            <person name="Cockerell F."/>
            <person name="Coppin C."/>
            <person name="Sgro C.M."/>
            <person name="Karger A."/>
            <person name="Cain J.W."/>
            <person name="Weber J.A."/>
            <person name="Santpere G."/>
            <person name="Kirschner M.W."/>
            <person name="Hoffmann A.A."/>
            <person name="Oakeshott J.G."/>
            <person name="Zhang G."/>
        </authorList>
    </citation>
    <scope>NUCLEOTIDE SEQUENCE</scope>
    <source>
        <strain evidence="3">BGI-SZ-2011g</strain>
    </source>
</reference>
<comment type="caution">
    <text evidence="3">The sequence shown here is derived from an EMBL/GenBank/DDBJ whole genome shotgun (WGS) entry which is preliminary data.</text>
</comment>
<dbReference type="PROSITE" id="PS51257">
    <property type="entry name" value="PROKAR_LIPOPROTEIN"/>
    <property type="match status" value="1"/>
</dbReference>
<proteinExistence type="predicted"/>
<name>A0AAD4K0L8_9MUSC</name>
<dbReference type="Proteomes" id="UP001200034">
    <property type="component" value="Unassembled WGS sequence"/>
</dbReference>
<feature type="chain" id="PRO_5042028458" evidence="2">
    <location>
        <begin position="19"/>
        <end position="105"/>
    </location>
</feature>
<dbReference type="AlphaFoldDB" id="A0AAD4K0L8"/>
<feature type="region of interest" description="Disordered" evidence="1">
    <location>
        <begin position="63"/>
        <end position="85"/>
    </location>
</feature>
<evidence type="ECO:0000313" key="3">
    <source>
        <dbReference type="EMBL" id="KAH8371388.1"/>
    </source>
</evidence>
<gene>
    <name evidence="3" type="ORF">KR093_007151</name>
</gene>
<sequence length="105" mass="11838">MKLIIVLILSMLVTLACTQPVFEEEPAIESAVNELSSKDLDEEVQQDETVVAEPPELIEAIDDLKRQEQGSGDDQTSVDSHSRQKRAVCRCVRRGRRVVCVCRRK</sequence>
<keyword evidence="4" id="KW-1185">Reference proteome</keyword>
<evidence type="ECO:0000256" key="2">
    <source>
        <dbReference type="SAM" id="SignalP"/>
    </source>
</evidence>
<evidence type="ECO:0000313" key="4">
    <source>
        <dbReference type="Proteomes" id="UP001200034"/>
    </source>
</evidence>
<protein>
    <submittedName>
        <fullName evidence="3">Uncharacterized protein</fullName>
    </submittedName>
</protein>
<feature type="compositionally biased region" description="Polar residues" evidence="1">
    <location>
        <begin position="69"/>
        <end position="79"/>
    </location>
</feature>
<evidence type="ECO:0000256" key="1">
    <source>
        <dbReference type="SAM" id="MobiDB-lite"/>
    </source>
</evidence>
<feature type="signal peptide" evidence="2">
    <location>
        <begin position="1"/>
        <end position="18"/>
    </location>
</feature>
<dbReference type="EMBL" id="JAJJHW010002585">
    <property type="protein sequence ID" value="KAH8371388.1"/>
    <property type="molecule type" value="Genomic_DNA"/>
</dbReference>
<keyword evidence="2" id="KW-0732">Signal</keyword>
<accession>A0AAD4K0L8</accession>
<organism evidence="3 4">
    <name type="scientific">Drosophila rubida</name>
    <dbReference type="NCBI Taxonomy" id="30044"/>
    <lineage>
        <taxon>Eukaryota</taxon>
        <taxon>Metazoa</taxon>
        <taxon>Ecdysozoa</taxon>
        <taxon>Arthropoda</taxon>
        <taxon>Hexapoda</taxon>
        <taxon>Insecta</taxon>
        <taxon>Pterygota</taxon>
        <taxon>Neoptera</taxon>
        <taxon>Endopterygota</taxon>
        <taxon>Diptera</taxon>
        <taxon>Brachycera</taxon>
        <taxon>Muscomorpha</taxon>
        <taxon>Ephydroidea</taxon>
        <taxon>Drosophilidae</taxon>
        <taxon>Drosophila</taxon>
    </lineage>
</organism>